<feature type="binding site" evidence="8">
    <location>
        <position position="191"/>
    </location>
    <ligand>
        <name>ATP</name>
        <dbReference type="ChEBI" id="CHEBI:30616"/>
    </ligand>
</feature>
<dbReference type="PANTHER" id="PTHR23090:SF7">
    <property type="entry name" value="NH(3)-DEPENDENT NAD(+) SYNTHETASE"/>
    <property type="match status" value="1"/>
</dbReference>
<evidence type="ECO:0000313" key="12">
    <source>
        <dbReference type="EMBL" id="GEO02142.1"/>
    </source>
</evidence>
<feature type="binding site" evidence="8">
    <location>
        <position position="182"/>
    </location>
    <ligand>
        <name>deamido-NAD(+)</name>
        <dbReference type="ChEBI" id="CHEBI:58437"/>
        <note>ligand shared between two neighboring subunits</note>
    </ligand>
</feature>
<reference evidence="12 13" key="1">
    <citation type="submission" date="2019-07" db="EMBL/GenBank/DDBJ databases">
        <title>Whole genome shotgun sequence of Novosphingobium sediminis NBRC 106119.</title>
        <authorList>
            <person name="Hosoyama A."/>
            <person name="Uohara A."/>
            <person name="Ohji S."/>
            <person name="Ichikawa N."/>
        </authorList>
    </citation>
    <scope>NUCLEOTIDE SEQUENCE [LARGE SCALE GENOMIC DNA]</scope>
    <source>
        <strain evidence="12 13">NBRC 106119</strain>
    </source>
</reference>
<feature type="binding site" description="in other chain" evidence="8">
    <location>
        <position position="175"/>
    </location>
    <ligand>
        <name>deamido-NAD(+)</name>
        <dbReference type="ChEBI" id="CHEBI:58437"/>
        <note>ligand shared between two neighboring subunits</note>
    </ligand>
</feature>
<evidence type="ECO:0000256" key="4">
    <source>
        <dbReference type="ARBA" id="ARBA00022741"/>
    </source>
</evidence>
<comment type="catalytic activity">
    <reaction evidence="8 10">
        <text>deamido-NAD(+) + NH4(+) + ATP = AMP + diphosphate + NAD(+) + H(+)</text>
        <dbReference type="Rhea" id="RHEA:21188"/>
        <dbReference type="ChEBI" id="CHEBI:15378"/>
        <dbReference type="ChEBI" id="CHEBI:28938"/>
        <dbReference type="ChEBI" id="CHEBI:30616"/>
        <dbReference type="ChEBI" id="CHEBI:33019"/>
        <dbReference type="ChEBI" id="CHEBI:57540"/>
        <dbReference type="ChEBI" id="CHEBI:58437"/>
        <dbReference type="ChEBI" id="CHEBI:456215"/>
        <dbReference type="EC" id="6.3.1.5"/>
    </reaction>
</comment>
<feature type="binding site" evidence="8">
    <location>
        <position position="162"/>
    </location>
    <ligand>
        <name>ATP</name>
        <dbReference type="ChEBI" id="CHEBI:30616"/>
    </ligand>
</feature>
<dbReference type="NCBIfam" id="NF001979">
    <property type="entry name" value="PRK00768.1"/>
    <property type="match status" value="1"/>
</dbReference>
<dbReference type="GO" id="GO:0008795">
    <property type="term" value="F:NAD+ synthase activity"/>
    <property type="evidence" value="ECO:0007669"/>
    <property type="project" value="UniProtKB-UniRule"/>
</dbReference>
<dbReference type="SUPFAM" id="SSF52402">
    <property type="entry name" value="Adenine nucleotide alpha hydrolases-like"/>
    <property type="match status" value="1"/>
</dbReference>
<evidence type="ECO:0000256" key="6">
    <source>
        <dbReference type="ARBA" id="ARBA00022842"/>
    </source>
</evidence>
<sequence length="274" mass="29526">MHAQAEIIAALGVSQTFDAEQEAASRIGFLRDYLRRSGQRAYVLGISGGVDSLTAGLLAQSAVKELRRTGYECEFLAVRLPYGIQSDEHDAQLALSTIKPDRTVAINVRPATDALWAELTYSGYDPVDPHDRGRALGNVKARQRMIAQFALAGSLGGLVIGTDHAAEAVMGFFTKFGDGAADVLPLAGLNKRRVRAIGVHLGAPPEIIGKVPTADLDDLMPLRPDEDVYGVTYDEIDDYLEGRVVAPTAVETIEEAYRATAHKRKLPAAPAFQI</sequence>
<dbReference type="GO" id="GO:0046872">
    <property type="term" value="F:metal ion binding"/>
    <property type="evidence" value="ECO:0007669"/>
    <property type="project" value="UniProtKB-KW"/>
</dbReference>
<dbReference type="HAMAP" id="MF_00193">
    <property type="entry name" value="NadE_ammonia_dep"/>
    <property type="match status" value="1"/>
</dbReference>
<keyword evidence="2 8" id="KW-0436">Ligase</keyword>
<comment type="similarity">
    <text evidence="1 8 9">Belongs to the NAD synthetase family.</text>
</comment>
<keyword evidence="7 8" id="KW-0520">NAD</keyword>
<dbReference type="Pfam" id="PF02540">
    <property type="entry name" value="NAD_synthase"/>
    <property type="match status" value="1"/>
</dbReference>
<feature type="binding site" description="in other chain" evidence="8">
    <location>
        <begin position="262"/>
        <end position="263"/>
    </location>
    <ligand>
        <name>deamido-NAD(+)</name>
        <dbReference type="ChEBI" id="CHEBI:58437"/>
        <note>ligand shared between two neighboring subunits</note>
    </ligand>
</feature>
<feature type="binding site" evidence="8">
    <location>
        <begin position="45"/>
        <end position="52"/>
    </location>
    <ligand>
        <name>ATP</name>
        <dbReference type="ChEBI" id="CHEBI:30616"/>
    </ligand>
</feature>
<dbReference type="GO" id="GO:0004359">
    <property type="term" value="F:glutaminase activity"/>
    <property type="evidence" value="ECO:0007669"/>
    <property type="project" value="InterPro"/>
</dbReference>
<evidence type="ECO:0000256" key="7">
    <source>
        <dbReference type="ARBA" id="ARBA00023027"/>
    </source>
</evidence>
<evidence type="ECO:0000256" key="1">
    <source>
        <dbReference type="ARBA" id="ARBA00005859"/>
    </source>
</evidence>
<feature type="binding site" evidence="8">
    <location>
        <position position="213"/>
    </location>
    <ligand>
        <name>ATP</name>
        <dbReference type="ChEBI" id="CHEBI:30616"/>
    </ligand>
</feature>
<keyword evidence="13" id="KW-1185">Reference proteome</keyword>
<evidence type="ECO:0000259" key="11">
    <source>
        <dbReference type="Pfam" id="PF02540"/>
    </source>
</evidence>
<dbReference type="EC" id="6.3.1.5" evidence="8 10"/>
<dbReference type="EMBL" id="BJYR01000036">
    <property type="protein sequence ID" value="GEO02142.1"/>
    <property type="molecule type" value="Genomic_DNA"/>
</dbReference>
<feature type="binding site" evidence="8">
    <location>
        <position position="167"/>
    </location>
    <ligand>
        <name>Mg(2+)</name>
        <dbReference type="ChEBI" id="CHEBI:18420"/>
    </ligand>
</feature>
<evidence type="ECO:0000256" key="8">
    <source>
        <dbReference type="HAMAP-Rule" id="MF_00193"/>
    </source>
</evidence>
<feature type="binding site" evidence="8">
    <location>
        <position position="51"/>
    </location>
    <ligand>
        <name>Mg(2+)</name>
        <dbReference type="ChEBI" id="CHEBI:18420"/>
    </ligand>
</feature>
<dbReference type="OrthoDB" id="3266517at2"/>
<evidence type="ECO:0000256" key="3">
    <source>
        <dbReference type="ARBA" id="ARBA00022723"/>
    </source>
</evidence>
<accession>A0A512AR52</accession>
<feature type="binding site" description="in other chain" evidence="8">
    <location>
        <position position="142"/>
    </location>
    <ligand>
        <name>deamido-NAD(+)</name>
        <dbReference type="ChEBI" id="CHEBI:58437"/>
        <note>ligand shared between two neighboring subunits</note>
    </ligand>
</feature>
<comment type="caution">
    <text evidence="12">The sequence shown here is derived from an EMBL/GenBank/DDBJ whole genome shotgun (WGS) entry which is preliminary data.</text>
</comment>
<dbReference type="RefSeq" id="WP_058193727.1">
    <property type="nucleotide sequence ID" value="NZ_BJYR01000036.1"/>
</dbReference>
<evidence type="ECO:0000256" key="10">
    <source>
        <dbReference type="RuleBase" id="RU003812"/>
    </source>
</evidence>
<dbReference type="Gene3D" id="3.40.50.620">
    <property type="entry name" value="HUPs"/>
    <property type="match status" value="1"/>
</dbReference>
<dbReference type="InterPro" id="IPR022926">
    <property type="entry name" value="NH(3)-dep_NAD(+)_synth"/>
</dbReference>
<dbReference type="GO" id="GO:0005737">
    <property type="term" value="C:cytoplasm"/>
    <property type="evidence" value="ECO:0007669"/>
    <property type="project" value="InterPro"/>
</dbReference>
<dbReference type="NCBIfam" id="TIGR00552">
    <property type="entry name" value="nadE"/>
    <property type="match status" value="1"/>
</dbReference>
<proteinExistence type="inferred from homology"/>
<protein>
    <recommendedName>
        <fullName evidence="8 10">NH(3)-dependent NAD(+) synthetase</fullName>
        <ecNumber evidence="8 10">6.3.1.5</ecNumber>
    </recommendedName>
</protein>
<dbReference type="AlphaFoldDB" id="A0A512AR52"/>
<name>A0A512AR52_9SPHN</name>
<dbReference type="GO" id="GO:0005524">
    <property type="term" value="F:ATP binding"/>
    <property type="evidence" value="ECO:0007669"/>
    <property type="project" value="UniProtKB-UniRule"/>
</dbReference>
<dbReference type="InterPro" id="IPR003694">
    <property type="entry name" value="NAD_synthase"/>
</dbReference>
<comment type="subunit">
    <text evidence="8">Homodimer.</text>
</comment>
<dbReference type="InterPro" id="IPR014729">
    <property type="entry name" value="Rossmann-like_a/b/a_fold"/>
</dbReference>
<evidence type="ECO:0000256" key="9">
    <source>
        <dbReference type="RuleBase" id="RU003811"/>
    </source>
</evidence>
<evidence type="ECO:0000313" key="13">
    <source>
        <dbReference type="Proteomes" id="UP000321464"/>
    </source>
</evidence>
<organism evidence="12 13">
    <name type="scientific">Novosphingobium sediminis</name>
    <dbReference type="NCBI Taxonomy" id="707214"/>
    <lineage>
        <taxon>Bacteria</taxon>
        <taxon>Pseudomonadati</taxon>
        <taxon>Pseudomonadota</taxon>
        <taxon>Alphaproteobacteria</taxon>
        <taxon>Sphingomonadales</taxon>
        <taxon>Sphingomonadaceae</taxon>
        <taxon>Novosphingobium</taxon>
    </lineage>
</organism>
<gene>
    <name evidence="12" type="primary">nadE_2</name>
    <name evidence="8" type="synonym">nadE</name>
    <name evidence="12" type="ORF">NSE01_39740</name>
</gene>
<dbReference type="CDD" id="cd00553">
    <property type="entry name" value="NAD_synthase"/>
    <property type="match status" value="1"/>
</dbReference>
<dbReference type="Proteomes" id="UP000321464">
    <property type="component" value="Unassembled WGS sequence"/>
</dbReference>
<dbReference type="GO" id="GO:0003952">
    <property type="term" value="F:NAD+ synthase (glutamine-hydrolyzing) activity"/>
    <property type="evidence" value="ECO:0007669"/>
    <property type="project" value="InterPro"/>
</dbReference>
<keyword evidence="6 8" id="KW-0460">Magnesium</keyword>
<comment type="pathway">
    <text evidence="8">Cofactor biosynthesis; NAD(+) biosynthesis; NAD(+) from deamido-NAD(+) (ammonia route): step 1/1.</text>
</comment>
<dbReference type="GO" id="GO:0009435">
    <property type="term" value="P:NAD+ biosynthetic process"/>
    <property type="evidence" value="ECO:0007669"/>
    <property type="project" value="UniProtKB-UniRule"/>
</dbReference>
<feature type="domain" description="NAD/GMP synthase" evidence="11">
    <location>
        <begin position="26"/>
        <end position="267"/>
    </location>
</feature>
<evidence type="ECO:0000256" key="5">
    <source>
        <dbReference type="ARBA" id="ARBA00022840"/>
    </source>
</evidence>
<comment type="function">
    <text evidence="8">Catalyzes the ATP-dependent amidation of deamido-NAD to form NAD. Uses ammonia as a nitrogen source.</text>
</comment>
<dbReference type="UniPathway" id="UPA00253">
    <property type="reaction ID" value="UER00333"/>
</dbReference>
<keyword evidence="3 8" id="KW-0479">Metal-binding</keyword>
<evidence type="ECO:0000256" key="2">
    <source>
        <dbReference type="ARBA" id="ARBA00022598"/>
    </source>
</evidence>
<keyword evidence="5 8" id="KW-0067">ATP-binding</keyword>
<dbReference type="PANTHER" id="PTHR23090">
    <property type="entry name" value="NH 3 /GLUTAMINE-DEPENDENT NAD + SYNTHETASE"/>
    <property type="match status" value="1"/>
</dbReference>
<keyword evidence="4 8" id="KW-0547">Nucleotide-binding</keyword>
<dbReference type="InterPro" id="IPR022310">
    <property type="entry name" value="NAD/GMP_synthase"/>
</dbReference>